<reference evidence="1" key="1">
    <citation type="submission" date="2019-03" db="EMBL/GenBank/DDBJ databases">
        <authorList>
            <consortium name="Pathogen Informatics"/>
        </authorList>
    </citation>
    <scope>NUCLEOTIDE SEQUENCE</scope>
    <source>
        <strain evidence="1">5012STDY7626356</strain>
    </source>
</reference>
<gene>
    <name evidence="1" type="ORF">SAMEA4873557_01904</name>
</gene>
<evidence type="ECO:0000313" key="1">
    <source>
        <dbReference type="EMBL" id="VGM24497.1"/>
    </source>
</evidence>
<organism evidence="1">
    <name type="scientific">Klebsiella pneumoniae</name>
    <dbReference type="NCBI Taxonomy" id="573"/>
    <lineage>
        <taxon>Bacteria</taxon>
        <taxon>Pseudomonadati</taxon>
        <taxon>Pseudomonadota</taxon>
        <taxon>Gammaproteobacteria</taxon>
        <taxon>Enterobacterales</taxon>
        <taxon>Enterobacteriaceae</taxon>
        <taxon>Klebsiella/Raoultella group</taxon>
        <taxon>Klebsiella</taxon>
        <taxon>Klebsiella pneumoniae complex</taxon>
    </lineage>
</organism>
<sequence length="29" mass="3479">MKIMLCLSLKSESKCYNFFKEALYRESCL</sequence>
<name>A0A486TE55_KLEPN</name>
<proteinExistence type="predicted"/>
<dbReference type="EMBL" id="CAAHDE010000002">
    <property type="protein sequence ID" value="VGM24497.1"/>
    <property type="molecule type" value="Genomic_DNA"/>
</dbReference>
<accession>A0A486TE55</accession>
<protein>
    <submittedName>
        <fullName evidence="1">Uncharacterized protein</fullName>
    </submittedName>
</protein>
<dbReference type="AlphaFoldDB" id="A0A486TE55"/>